<accession>A0A133VK92</accession>
<proteinExistence type="predicted"/>
<evidence type="ECO:0000313" key="2">
    <source>
        <dbReference type="Proteomes" id="UP000070404"/>
    </source>
</evidence>
<gene>
    <name evidence="1" type="ORF">AKJ52_01445</name>
</gene>
<name>A0A133VK92_9EURY</name>
<comment type="caution">
    <text evidence="1">The sequence shown here is derived from an EMBL/GenBank/DDBJ whole genome shotgun (WGS) entry which is preliminary data.</text>
</comment>
<reference evidence="1 2" key="1">
    <citation type="journal article" date="2016" name="Sci. Rep.">
        <title>Metabolic traits of an uncultured archaeal lineage -MSBL1- from brine pools of the Red Sea.</title>
        <authorList>
            <person name="Mwirichia R."/>
            <person name="Alam I."/>
            <person name="Rashid M."/>
            <person name="Vinu M."/>
            <person name="Ba-Alawi W."/>
            <person name="Anthony Kamau A."/>
            <person name="Kamanda Ngugi D."/>
            <person name="Goker M."/>
            <person name="Klenk H.P."/>
            <person name="Bajic V."/>
            <person name="Stingl U."/>
        </authorList>
    </citation>
    <scope>NUCLEOTIDE SEQUENCE [LARGE SCALE GENOMIC DNA]</scope>
    <source>
        <strain evidence="1">SCGC-AAA382C18</strain>
    </source>
</reference>
<evidence type="ECO:0000313" key="1">
    <source>
        <dbReference type="EMBL" id="KXB06859.1"/>
    </source>
</evidence>
<keyword evidence="2" id="KW-1185">Reference proteome</keyword>
<dbReference type="AlphaFoldDB" id="A0A133VK92"/>
<dbReference type="Proteomes" id="UP000070404">
    <property type="component" value="Unassembled WGS sequence"/>
</dbReference>
<protein>
    <submittedName>
        <fullName evidence="1">Uncharacterized protein</fullName>
    </submittedName>
</protein>
<organism evidence="1 2">
    <name type="scientific">candidate division MSBL1 archaeon SCGC-AAA382C18</name>
    <dbReference type="NCBI Taxonomy" id="1698281"/>
    <lineage>
        <taxon>Archaea</taxon>
        <taxon>Methanobacteriati</taxon>
        <taxon>Methanobacteriota</taxon>
        <taxon>candidate division MSBL1</taxon>
    </lineage>
</organism>
<dbReference type="EMBL" id="LHYF01000020">
    <property type="protein sequence ID" value="KXB06859.1"/>
    <property type="molecule type" value="Genomic_DNA"/>
</dbReference>
<sequence length="59" mass="7001">MLVDIKLRLLGLIFIFWKNFILVGREDVFLIVDWVGDESGLVSVASPDKRFEWWVSVFW</sequence>